<protein>
    <recommendedName>
        <fullName evidence="5">FYVE-type domain-containing protein</fullName>
    </recommendedName>
</protein>
<keyword evidence="1" id="KW-0479">Metal-binding</keyword>
<dbReference type="InterPro" id="IPR036531">
    <property type="entry name" value="Rbsn_Rab-bd_sf"/>
</dbReference>
<dbReference type="InterPro" id="IPR011011">
    <property type="entry name" value="Znf_FYVE_PHD"/>
</dbReference>
<evidence type="ECO:0000256" key="4">
    <source>
        <dbReference type="PROSITE-ProRule" id="PRU00091"/>
    </source>
</evidence>
<evidence type="ECO:0000256" key="3">
    <source>
        <dbReference type="ARBA" id="ARBA00022833"/>
    </source>
</evidence>
<dbReference type="EMBL" id="ML004441">
    <property type="protein sequence ID" value="RKP31472.1"/>
    <property type="molecule type" value="Genomic_DNA"/>
</dbReference>
<dbReference type="PANTHER" id="PTHR13510:SF44">
    <property type="entry name" value="RABENOSYN-5"/>
    <property type="match status" value="1"/>
</dbReference>
<evidence type="ECO:0000313" key="7">
    <source>
        <dbReference type="Proteomes" id="UP000268321"/>
    </source>
</evidence>
<dbReference type="SUPFAM" id="SSF57903">
    <property type="entry name" value="FYVE/PHD zinc finger"/>
    <property type="match status" value="1"/>
</dbReference>
<accession>A0A4P9ZGE0</accession>
<proteinExistence type="predicted"/>
<dbReference type="InterPro" id="IPR052727">
    <property type="entry name" value="Rab4/Rab5_effector"/>
</dbReference>
<reference evidence="7" key="1">
    <citation type="journal article" date="2018" name="Nat. Microbiol.">
        <title>Leveraging single-cell genomics to expand the fungal tree of life.</title>
        <authorList>
            <person name="Ahrendt S.R."/>
            <person name="Quandt C.A."/>
            <person name="Ciobanu D."/>
            <person name="Clum A."/>
            <person name="Salamov A."/>
            <person name="Andreopoulos B."/>
            <person name="Cheng J.F."/>
            <person name="Woyke T."/>
            <person name="Pelin A."/>
            <person name="Henrissat B."/>
            <person name="Reynolds N.K."/>
            <person name="Benny G.L."/>
            <person name="Smith M.E."/>
            <person name="James T.Y."/>
            <person name="Grigoriev I.V."/>
        </authorList>
    </citation>
    <scope>NUCLEOTIDE SEQUENCE [LARGE SCALE GENOMIC DNA]</scope>
    <source>
        <strain evidence="7">Baker2002</strain>
    </source>
</reference>
<dbReference type="InterPro" id="IPR000306">
    <property type="entry name" value="Znf_FYVE"/>
</dbReference>
<dbReference type="Gene3D" id="3.30.40.10">
    <property type="entry name" value="Zinc/RING finger domain, C3HC4 (zinc finger)"/>
    <property type="match status" value="1"/>
</dbReference>
<dbReference type="Pfam" id="PF01363">
    <property type="entry name" value="FYVE"/>
    <property type="match status" value="1"/>
</dbReference>
<evidence type="ECO:0000256" key="1">
    <source>
        <dbReference type="ARBA" id="ARBA00022723"/>
    </source>
</evidence>
<dbReference type="PROSITE" id="PS50178">
    <property type="entry name" value="ZF_FYVE"/>
    <property type="match status" value="1"/>
</dbReference>
<dbReference type="InterPro" id="IPR017455">
    <property type="entry name" value="Znf_FYVE-rel"/>
</dbReference>
<dbReference type="OrthoDB" id="166134at2759"/>
<evidence type="ECO:0000256" key="2">
    <source>
        <dbReference type="ARBA" id="ARBA00022771"/>
    </source>
</evidence>
<evidence type="ECO:0000313" key="6">
    <source>
        <dbReference type="EMBL" id="RKP31472.1"/>
    </source>
</evidence>
<feature type="domain" description="FYVE-type" evidence="5">
    <location>
        <begin position="74"/>
        <end position="172"/>
    </location>
</feature>
<name>A0A4P9ZGE0_9ASCO</name>
<dbReference type="Pfam" id="PF11464">
    <property type="entry name" value="Rbsn"/>
    <property type="match status" value="1"/>
</dbReference>
<keyword evidence="3" id="KW-0862">Zinc</keyword>
<evidence type="ECO:0000259" key="5">
    <source>
        <dbReference type="PROSITE" id="PS50178"/>
    </source>
</evidence>
<dbReference type="GO" id="GO:0008270">
    <property type="term" value="F:zinc ion binding"/>
    <property type="evidence" value="ECO:0007669"/>
    <property type="project" value="UniProtKB-KW"/>
</dbReference>
<organism evidence="6 7">
    <name type="scientific">Metschnikowia bicuspidata</name>
    <dbReference type="NCBI Taxonomy" id="27322"/>
    <lineage>
        <taxon>Eukaryota</taxon>
        <taxon>Fungi</taxon>
        <taxon>Dikarya</taxon>
        <taxon>Ascomycota</taxon>
        <taxon>Saccharomycotina</taxon>
        <taxon>Pichiomycetes</taxon>
        <taxon>Metschnikowiaceae</taxon>
        <taxon>Metschnikowia</taxon>
    </lineage>
</organism>
<dbReference type="PANTHER" id="PTHR13510">
    <property type="entry name" value="FYVE-FINGER-CONTAINING RAB5 EFFECTOR PROTEIN RABENOSYN-5-RELATED"/>
    <property type="match status" value="1"/>
</dbReference>
<dbReference type="CDD" id="cd15737">
    <property type="entry name" value="FYVE2_Vac1p_like"/>
    <property type="match status" value="1"/>
</dbReference>
<dbReference type="SMART" id="SM00064">
    <property type="entry name" value="FYVE"/>
    <property type="match status" value="1"/>
</dbReference>
<keyword evidence="7" id="KW-1185">Reference proteome</keyword>
<dbReference type="Proteomes" id="UP000268321">
    <property type="component" value="Unassembled WGS sequence"/>
</dbReference>
<keyword evidence="2 4" id="KW-0863">Zinc-finger</keyword>
<gene>
    <name evidence="6" type="ORF">METBISCDRAFT_22355</name>
</gene>
<dbReference type="GO" id="GO:0032266">
    <property type="term" value="F:phosphatidylinositol-3-phosphate binding"/>
    <property type="evidence" value="ECO:0007669"/>
    <property type="project" value="UniProtKB-ARBA"/>
</dbReference>
<sequence>MRQKKLQELDLRRITAQKRFIKLANLLGAAFIWHCDNKPSLMLLLTGVYSTQFSKQAILEAEIAIIGVENWKDDLEASCCMLCYASFSLVNRKHHCRLCGSIVDSQPLSYTGKSPCSAQVPVSILIKMLPHLNYLPELKKSWNVLCDADTTDAKLSQIFSFRCCKTCKNLLTYNSKPLKNEEDDVKFIFTSYDQFLMLKQLISDLERRFCAQLTTNSGSDSQLLKLRASMVDSIKELESKVSFFKSRVSMLVSASSEAKGTTNHSQQVLEMNMYKAMMLFICEAVQRLKKMNDATENAISSSAASKDSSTFSLPEPVLPRLSKREIRERREELMVTKEQKFLVEELISNTRKLRKFDEVTTLEESKRDLEQRIEELEEELGEFRF</sequence>
<dbReference type="InterPro" id="IPR013083">
    <property type="entry name" value="Znf_RING/FYVE/PHD"/>
</dbReference>
<dbReference type="SUPFAM" id="SSF140125">
    <property type="entry name" value="Rabenosyn-5 Rab-binding domain-like"/>
    <property type="match status" value="1"/>
</dbReference>
<dbReference type="AlphaFoldDB" id="A0A4P9ZGE0"/>
<dbReference type="InterPro" id="IPR021565">
    <property type="entry name" value="Rbsn_Rab-bd"/>
</dbReference>